<reference evidence="1" key="1">
    <citation type="submission" date="2022-04" db="EMBL/GenBank/DDBJ databases">
        <title>Chromosome-scale genome assembly of Holotrichia oblita Faldermann.</title>
        <authorList>
            <person name="Rongchong L."/>
        </authorList>
    </citation>
    <scope>NUCLEOTIDE SEQUENCE</scope>
    <source>
        <strain evidence="1">81SQS9</strain>
    </source>
</reference>
<accession>A0ACB9SND3</accession>
<dbReference type="Proteomes" id="UP001056778">
    <property type="component" value="Chromosome 9"/>
</dbReference>
<gene>
    <name evidence="1" type="ORF">MML48_9g00000486</name>
</gene>
<organism evidence="1 2">
    <name type="scientific">Holotrichia oblita</name>
    <name type="common">Chafer beetle</name>
    <dbReference type="NCBI Taxonomy" id="644536"/>
    <lineage>
        <taxon>Eukaryota</taxon>
        <taxon>Metazoa</taxon>
        <taxon>Ecdysozoa</taxon>
        <taxon>Arthropoda</taxon>
        <taxon>Hexapoda</taxon>
        <taxon>Insecta</taxon>
        <taxon>Pterygota</taxon>
        <taxon>Neoptera</taxon>
        <taxon>Endopterygota</taxon>
        <taxon>Coleoptera</taxon>
        <taxon>Polyphaga</taxon>
        <taxon>Scarabaeiformia</taxon>
        <taxon>Scarabaeidae</taxon>
        <taxon>Melolonthinae</taxon>
        <taxon>Holotrichia</taxon>
    </lineage>
</organism>
<keyword evidence="2" id="KW-1185">Reference proteome</keyword>
<proteinExistence type="predicted"/>
<protein>
    <submittedName>
        <fullName evidence="1">Uncharacterized protein</fullName>
    </submittedName>
</protein>
<evidence type="ECO:0000313" key="1">
    <source>
        <dbReference type="EMBL" id="KAI4455509.1"/>
    </source>
</evidence>
<comment type="caution">
    <text evidence="1">The sequence shown here is derived from an EMBL/GenBank/DDBJ whole genome shotgun (WGS) entry which is preliminary data.</text>
</comment>
<name>A0ACB9SND3_HOLOL</name>
<sequence>MPRKYIKKTNRTQISEQAMKSAVQDVIRKLETPTSAALKYNLKRTTIITRIKKKQNTHGSDSGQSTDDESNHYSSKYTSNQIFTEKQETELAEYFKKCSLLKYGLTYLSARKFAFQYAEINNIKCPTGWKSDKIAGVDWMYGFMKRNIEMGKRKDISREKRARIQVLLELGLYSHREIATRENVSHQTVGRVAKSIAANLPSTSTGRTGSRGIRKTSAREDKLIIRKALENRQIGPNSIARYCTREPPTVVTNLEETSDPSPSTENTEYVTPDRLRPLPKIAAPKSKKGGKSRIYTDTPEKDRLMELERNRNMKKAAAERKQAAKKIKKRAGFYSSDSAESERLSIADTDDSIGPLHEAQSDFDDIDDDYSQTDQFKLCDQDTIKRRDFVLVKFKCKTGDKFYIGCIIEDNPEQGNYTAEFLRRKSSTSFCKPIVPDIAIILRDDIELKMPAPIHPPGTSRSSTMYNFNIDLSRYNVS</sequence>
<evidence type="ECO:0000313" key="2">
    <source>
        <dbReference type="Proteomes" id="UP001056778"/>
    </source>
</evidence>
<dbReference type="EMBL" id="CM043023">
    <property type="protein sequence ID" value="KAI4455509.1"/>
    <property type="molecule type" value="Genomic_DNA"/>
</dbReference>